<dbReference type="NCBIfam" id="TIGR00199">
    <property type="entry name" value="PncC_domain"/>
    <property type="match status" value="1"/>
</dbReference>
<evidence type="ECO:0000313" key="2">
    <source>
        <dbReference type="EMBL" id="MBD0416225.1"/>
    </source>
</evidence>
<dbReference type="InterPro" id="IPR008136">
    <property type="entry name" value="CinA_C"/>
</dbReference>
<dbReference type="Pfam" id="PF02464">
    <property type="entry name" value="CinA"/>
    <property type="match status" value="1"/>
</dbReference>
<dbReference type="Proteomes" id="UP000643405">
    <property type="component" value="Unassembled WGS sequence"/>
</dbReference>
<dbReference type="SUPFAM" id="SSF142433">
    <property type="entry name" value="CinA-like"/>
    <property type="match status" value="1"/>
</dbReference>
<reference evidence="2" key="1">
    <citation type="submission" date="2020-09" db="EMBL/GenBank/DDBJ databases">
        <title>Genome seq and assembly of Tianweitania sp.</title>
        <authorList>
            <person name="Chhetri G."/>
        </authorList>
    </citation>
    <scope>NUCLEOTIDE SEQUENCE</scope>
    <source>
        <strain evidence="2">Rool2</strain>
    </source>
</reference>
<proteinExistence type="predicted"/>
<sequence>MKEPGVGEVKATEIGDLADRFLKACAAHNILAATAESCTGGLIIAAMTDIPGSSSMVDRGFVTYSNDAKQEMLGVSGATLDAYGAVSEQTALEMAAGALAHSRAGITLAVTGIAGPDGGSAEKPVGLVWFGLALSGKAAIAEKRIFENRGRDFIRRETVRHALQMGLRALSRET</sequence>
<gene>
    <name evidence="2" type="ORF">ICI42_16345</name>
</gene>
<feature type="domain" description="CinA C-terminal" evidence="1">
    <location>
        <begin position="17"/>
        <end position="166"/>
    </location>
</feature>
<dbReference type="AlphaFoldDB" id="A0A8J6Q4P6"/>
<accession>A0A8J6Q4P6</accession>
<organism evidence="2 3">
    <name type="scientific">Oryzicola mucosus</name>
    <dbReference type="NCBI Taxonomy" id="2767425"/>
    <lineage>
        <taxon>Bacteria</taxon>
        <taxon>Pseudomonadati</taxon>
        <taxon>Pseudomonadota</taxon>
        <taxon>Alphaproteobacteria</taxon>
        <taxon>Hyphomicrobiales</taxon>
        <taxon>Phyllobacteriaceae</taxon>
        <taxon>Oryzicola</taxon>
    </lineage>
</organism>
<comment type="caution">
    <text evidence="2">The sequence shown here is derived from an EMBL/GenBank/DDBJ whole genome shotgun (WGS) entry which is preliminary data.</text>
</comment>
<dbReference type="InterPro" id="IPR036653">
    <property type="entry name" value="CinA-like_C"/>
</dbReference>
<evidence type="ECO:0000259" key="1">
    <source>
        <dbReference type="Pfam" id="PF02464"/>
    </source>
</evidence>
<protein>
    <submittedName>
        <fullName evidence="2">CinA family protein</fullName>
    </submittedName>
</protein>
<dbReference type="Gene3D" id="3.90.950.20">
    <property type="entry name" value="CinA-like"/>
    <property type="match status" value="1"/>
</dbReference>
<dbReference type="EMBL" id="JACVVX010000005">
    <property type="protein sequence ID" value="MBD0416225.1"/>
    <property type="molecule type" value="Genomic_DNA"/>
</dbReference>
<dbReference type="RefSeq" id="WP_188165666.1">
    <property type="nucleotide sequence ID" value="NZ_JACVVX010000005.1"/>
</dbReference>
<keyword evidence="3" id="KW-1185">Reference proteome</keyword>
<name>A0A8J6Q4P6_9HYPH</name>
<evidence type="ECO:0000313" key="3">
    <source>
        <dbReference type="Proteomes" id="UP000643405"/>
    </source>
</evidence>